<dbReference type="EMBL" id="JADION010000036">
    <property type="protein sequence ID" value="MBF4102889.1"/>
    <property type="molecule type" value="Genomic_DNA"/>
</dbReference>
<dbReference type="AlphaFoldDB" id="A0A930Y441"/>
<sequence length="99" mass="10524">MYVVDNSGDKVIEANESGYDIVKSTISYQLADNVEELQLLSASAINGTGNRLNNRIVGNSGNNVLDGGLGDDILIGGEGNDTYLVDSTLDTVIEKFNQV</sequence>
<proteinExistence type="predicted"/>
<reference evidence="2" key="1">
    <citation type="submission" date="2020-11" db="EMBL/GenBank/DDBJ databases">
        <title>Gallibacterium anatis 1637, full genome, WGS.</title>
        <authorList>
            <person name="Laishevtcev A.I."/>
            <person name="Yakimova E.A."/>
            <person name="Petkovich D."/>
            <person name="Stepanova T.V."/>
            <person name="Kalendr R.S."/>
            <person name="Rubalsky E.O."/>
            <person name="Zulkarneev E.R."/>
            <person name="Aleshkin A.V."/>
        </authorList>
    </citation>
    <scope>NUCLEOTIDE SEQUENCE</scope>
    <source>
        <strain evidence="2">1637</strain>
    </source>
</reference>
<comment type="caution">
    <text evidence="2">The sequence shown here is derived from an EMBL/GenBank/DDBJ whole genome shotgun (WGS) entry which is preliminary data.</text>
</comment>
<evidence type="ECO:0000256" key="1">
    <source>
        <dbReference type="ARBA" id="ARBA00022837"/>
    </source>
</evidence>
<organism evidence="2">
    <name type="scientific">Gallibacterium anatis</name>
    <dbReference type="NCBI Taxonomy" id="750"/>
    <lineage>
        <taxon>Bacteria</taxon>
        <taxon>Pseudomonadati</taxon>
        <taxon>Pseudomonadota</taxon>
        <taxon>Gammaproteobacteria</taxon>
        <taxon>Pasteurellales</taxon>
        <taxon>Pasteurellaceae</taxon>
        <taxon>Gallibacterium</taxon>
    </lineage>
</organism>
<dbReference type="Pfam" id="PF00353">
    <property type="entry name" value="HemolysinCabind"/>
    <property type="match status" value="1"/>
</dbReference>
<gene>
    <name evidence="2" type="ORF">INT80_11385</name>
</gene>
<dbReference type="Gene3D" id="2.150.10.10">
    <property type="entry name" value="Serralysin-like metalloprotease, C-terminal"/>
    <property type="match status" value="1"/>
</dbReference>
<dbReference type="GO" id="GO:0005509">
    <property type="term" value="F:calcium ion binding"/>
    <property type="evidence" value="ECO:0007669"/>
    <property type="project" value="InterPro"/>
</dbReference>
<dbReference type="SUPFAM" id="SSF51120">
    <property type="entry name" value="beta-Roll"/>
    <property type="match status" value="1"/>
</dbReference>
<protein>
    <submittedName>
        <fullName evidence="2">Uncharacterized protein</fullName>
    </submittedName>
</protein>
<accession>A0A930Y441</accession>
<name>A0A930Y441_9PAST</name>
<dbReference type="InterPro" id="IPR011049">
    <property type="entry name" value="Serralysin-like_metalloprot_C"/>
</dbReference>
<dbReference type="PRINTS" id="PR00313">
    <property type="entry name" value="CABNDNGRPT"/>
</dbReference>
<evidence type="ECO:0000313" key="2">
    <source>
        <dbReference type="EMBL" id="MBF4102889.1"/>
    </source>
</evidence>
<dbReference type="InterPro" id="IPR001343">
    <property type="entry name" value="Hemolysn_Ca-bd"/>
</dbReference>
<keyword evidence="1" id="KW-0106">Calcium</keyword>